<dbReference type="EMBL" id="MAJD01000001">
    <property type="protein sequence ID" value="OBX36027.1"/>
    <property type="molecule type" value="Genomic_DNA"/>
</dbReference>
<dbReference type="InterPro" id="IPR029058">
    <property type="entry name" value="AB_hydrolase_fold"/>
</dbReference>
<comment type="caution">
    <text evidence="6">The sequence shown here is derived from an EMBL/GenBank/DDBJ whole genome shotgun (WGS) entry which is preliminary data.</text>
</comment>
<accession>A0A1B8P194</accession>
<dbReference type="InterPro" id="IPR000997">
    <property type="entry name" value="Cholinesterase"/>
</dbReference>
<name>A0A1B8P194_HALEL</name>
<comment type="similarity">
    <text evidence="1 4">Belongs to the type-B carboxylesterase/lipase family.</text>
</comment>
<keyword evidence="2 4" id="KW-0378">Hydrolase</keyword>
<dbReference type="Gene3D" id="3.40.50.1820">
    <property type="entry name" value="alpha/beta hydrolase"/>
    <property type="match status" value="1"/>
</dbReference>
<evidence type="ECO:0000313" key="7">
    <source>
        <dbReference type="Proteomes" id="UP000092504"/>
    </source>
</evidence>
<evidence type="ECO:0000256" key="2">
    <source>
        <dbReference type="ARBA" id="ARBA00022801"/>
    </source>
</evidence>
<feature type="domain" description="Carboxylesterase type B" evidence="5">
    <location>
        <begin position="359"/>
        <end position="476"/>
    </location>
</feature>
<feature type="domain" description="Carboxylesterase type B" evidence="5">
    <location>
        <begin position="40"/>
        <end position="331"/>
    </location>
</feature>
<organism evidence="6 7">
    <name type="scientific">Halomonas elongata</name>
    <dbReference type="NCBI Taxonomy" id="2746"/>
    <lineage>
        <taxon>Bacteria</taxon>
        <taxon>Pseudomonadati</taxon>
        <taxon>Pseudomonadota</taxon>
        <taxon>Gammaproteobacteria</taxon>
        <taxon>Oceanospirillales</taxon>
        <taxon>Halomonadaceae</taxon>
        <taxon>Halomonas</taxon>
    </lineage>
</organism>
<dbReference type="Pfam" id="PF00135">
    <property type="entry name" value="COesterase"/>
    <property type="match status" value="2"/>
</dbReference>
<evidence type="ECO:0000256" key="1">
    <source>
        <dbReference type="ARBA" id="ARBA00005964"/>
    </source>
</evidence>
<gene>
    <name evidence="6" type="primary">pnbA</name>
    <name evidence="6" type="ORF">A8U91_00363</name>
</gene>
<dbReference type="InterPro" id="IPR050309">
    <property type="entry name" value="Type-B_Carboxylest/Lipase"/>
</dbReference>
<dbReference type="EC" id="3.1.1.-" evidence="4"/>
<dbReference type="GO" id="GO:0004104">
    <property type="term" value="F:cholinesterase activity"/>
    <property type="evidence" value="ECO:0007669"/>
    <property type="project" value="InterPro"/>
</dbReference>
<protein>
    <recommendedName>
        <fullName evidence="4">Carboxylic ester hydrolase</fullName>
        <ecNumber evidence="4">3.1.1.-</ecNumber>
    </recommendedName>
</protein>
<dbReference type="PANTHER" id="PTHR11559">
    <property type="entry name" value="CARBOXYLESTERASE"/>
    <property type="match status" value="1"/>
</dbReference>
<dbReference type="InterPro" id="IPR019826">
    <property type="entry name" value="Carboxylesterase_B_AS"/>
</dbReference>
<dbReference type="AlphaFoldDB" id="A0A1B8P194"/>
<dbReference type="ESTHER" id="haled-e1v3u4">
    <property type="family name" value="Carb_B_Bacteria"/>
</dbReference>
<dbReference type="SUPFAM" id="SSF53474">
    <property type="entry name" value="alpha/beta-Hydrolases"/>
    <property type="match status" value="1"/>
</dbReference>
<dbReference type="PATRIC" id="fig|2746.7.peg.376"/>
<dbReference type="PRINTS" id="PR00878">
    <property type="entry name" value="CHOLNESTRASE"/>
</dbReference>
<dbReference type="Proteomes" id="UP000092504">
    <property type="component" value="Unassembled WGS sequence"/>
</dbReference>
<dbReference type="InterPro" id="IPR019819">
    <property type="entry name" value="Carboxylesterase_B_CS"/>
</dbReference>
<feature type="active site" description="Charge relay system" evidence="3">
    <location>
        <position position="327"/>
    </location>
</feature>
<evidence type="ECO:0000313" key="6">
    <source>
        <dbReference type="EMBL" id="OBX36027.1"/>
    </source>
</evidence>
<feature type="active site" description="Acyl-ester intermediate" evidence="3">
    <location>
        <position position="213"/>
    </location>
</feature>
<dbReference type="PROSITE" id="PS00122">
    <property type="entry name" value="CARBOXYLESTERASE_B_1"/>
    <property type="match status" value="1"/>
</dbReference>
<sequence length="498" mass="53075">MRKDQASAFLASASPTASDALVRPVTLATDALALEGEARDGVVAYLGIPYARPPVGAWRWRAPRPLPAGETVRNLGRFGPDCAQPYLPAMGEQNVEPASTSEDCLYLNVWAPADAGERAYPVMVWLHGGGFRIGGSSLPLYNGDVLAREGVVVVTLNYRLGRLGFLAHPAWQENGDSAGNFGLLDQCEALRFVRRHIGAFGGDPDNVTLFGESAGGSSVLYLMASPRARGLFDRAIVQSGAIDLPEFDRARMAGIAEAFAANAGLATPDAAGLRALPLETVLGTGPQDKTDTMPFIDGDVVPCGLYEAFAQGRVAPVPLLIGGTDHEAGFFPPGFSLRVIDAMGPARWRQAQAFLDPEQSDYARAARLATDLFVTLGTRRVARAHAANGHATYRYEFAYVPPGARGDALGAVHTDDIPYVFGNALPAGAGATAEALRRRWAAFARSGQPTADGQRPWPAYRPDDETLLHVTDDGERLGPEPGRVRLDFLASLDSLQIN</sequence>
<evidence type="ECO:0000259" key="5">
    <source>
        <dbReference type="Pfam" id="PF00135"/>
    </source>
</evidence>
<dbReference type="InterPro" id="IPR002018">
    <property type="entry name" value="CarbesteraseB"/>
</dbReference>
<evidence type="ECO:0000256" key="3">
    <source>
        <dbReference type="PIRSR" id="PIRSR600997-1"/>
    </source>
</evidence>
<proteinExistence type="inferred from homology"/>
<feature type="active site" description="Charge relay system" evidence="3">
    <location>
        <position position="413"/>
    </location>
</feature>
<dbReference type="PROSITE" id="PS00941">
    <property type="entry name" value="CARBOXYLESTERASE_B_2"/>
    <property type="match status" value="1"/>
</dbReference>
<evidence type="ECO:0000256" key="4">
    <source>
        <dbReference type="RuleBase" id="RU361235"/>
    </source>
</evidence>
<reference evidence="6 7" key="1">
    <citation type="submission" date="2016-06" db="EMBL/GenBank/DDBJ databases">
        <title>Genome sequence of halotolerant plant growth promoting strain of Halomonas elongata HEK1 isolated from salterns of Rann of Kutch, Gujarat, India.</title>
        <authorList>
            <person name="Gaba S."/>
            <person name="Singh R.N."/>
            <person name="Abrol S."/>
            <person name="Kaushik R."/>
            <person name="Saxena A.K."/>
        </authorList>
    </citation>
    <scope>NUCLEOTIDE SEQUENCE [LARGE SCALE GENOMIC DNA]</scope>
    <source>
        <strain evidence="6 7">HEK1</strain>
    </source>
</reference>